<dbReference type="SUPFAM" id="SSF51556">
    <property type="entry name" value="Metallo-dependent hydrolases"/>
    <property type="match status" value="1"/>
</dbReference>
<comment type="caution">
    <text evidence="6">The sequence shown here is derived from an EMBL/GenBank/DDBJ whole genome shotgun (WGS) entry which is preliminary data.</text>
</comment>
<evidence type="ECO:0000256" key="4">
    <source>
        <dbReference type="ARBA" id="ARBA00022833"/>
    </source>
</evidence>
<comment type="cofactor">
    <cofactor evidence="1">
        <name>Zn(2+)</name>
        <dbReference type="ChEBI" id="CHEBI:29105"/>
    </cofactor>
</comment>
<dbReference type="InterPro" id="IPR051607">
    <property type="entry name" value="Metallo-dep_hydrolases"/>
</dbReference>
<dbReference type="InterPro" id="IPR032466">
    <property type="entry name" value="Metal_Hydrolase"/>
</dbReference>
<dbReference type="PANTHER" id="PTHR11271">
    <property type="entry name" value="GUANINE DEAMINASE"/>
    <property type="match status" value="1"/>
</dbReference>
<dbReference type="RefSeq" id="WP_425584387.1">
    <property type="nucleotide sequence ID" value="NZ_BAABFR010000051.1"/>
</dbReference>
<accession>A0ABP8JVW4</accession>
<proteinExistence type="predicted"/>
<protein>
    <submittedName>
        <fullName evidence="6">Amidohydrolase family protein</fullName>
    </submittedName>
</protein>
<keyword evidence="3" id="KW-0378">Hydrolase</keyword>
<evidence type="ECO:0000313" key="6">
    <source>
        <dbReference type="EMBL" id="GAA4396812.1"/>
    </source>
</evidence>
<evidence type="ECO:0000256" key="2">
    <source>
        <dbReference type="ARBA" id="ARBA00022723"/>
    </source>
</evidence>
<sequence length="448" mass="47084">MTLAYRGHLFDVDASGTLRSEPDGVLAIANGRVVFRGRWAEFARDPAAVEATVVAGEHPRFLLPGFVDTHVHYPQVFSTDAYASGERGDGGSASGQLLDWLERCIFPAETRLADPEHAARAAAAFCARRVAAGTTTALVFGSAFPSAQDALLGESLKVGLRTVSGRGVQTAGPASAAPLLTDIDTAVSLCADEIERWHGAGGGLIAAAVVPRFALSLRPRDMTTLAAFYGSVRDRGVYFHTHLSENDAGPDGEVASTCAAYGVDRYLDAYDGFLGRRSVFAHAVHCHDDELSRLAAAGSAIAHCPTSQFFLGSGTMPWRRTVASGVEVALGTDVGAGDEWLLSRVAADCYKAHISEPGAASVALDPARLLELCTLAGARALDLDSVTGNFDVGKEADVLIIEPHRWPALDGVLTHAPESPESQLFSLLLGLREPAIADVLVRGVSVVG</sequence>
<evidence type="ECO:0000259" key="5">
    <source>
        <dbReference type="Pfam" id="PF01979"/>
    </source>
</evidence>
<keyword evidence="4" id="KW-0862">Zinc</keyword>
<dbReference type="Gene3D" id="3.20.20.140">
    <property type="entry name" value="Metal-dependent hydrolases"/>
    <property type="match status" value="1"/>
</dbReference>
<reference evidence="7" key="1">
    <citation type="journal article" date="2019" name="Int. J. Syst. Evol. Microbiol.">
        <title>The Global Catalogue of Microorganisms (GCM) 10K type strain sequencing project: providing services to taxonomists for standard genome sequencing and annotation.</title>
        <authorList>
            <consortium name="The Broad Institute Genomics Platform"/>
            <consortium name="The Broad Institute Genome Sequencing Center for Infectious Disease"/>
            <person name="Wu L."/>
            <person name="Ma J."/>
        </authorList>
    </citation>
    <scope>NUCLEOTIDE SEQUENCE [LARGE SCALE GENOMIC DNA]</scope>
    <source>
        <strain evidence="7">JCM 17688</strain>
    </source>
</reference>
<organism evidence="6 7">
    <name type="scientific">Tsukamurella soli</name>
    <dbReference type="NCBI Taxonomy" id="644556"/>
    <lineage>
        <taxon>Bacteria</taxon>
        <taxon>Bacillati</taxon>
        <taxon>Actinomycetota</taxon>
        <taxon>Actinomycetes</taxon>
        <taxon>Mycobacteriales</taxon>
        <taxon>Tsukamurellaceae</taxon>
        <taxon>Tsukamurella</taxon>
    </lineage>
</organism>
<dbReference type="Pfam" id="PF01979">
    <property type="entry name" value="Amidohydro_1"/>
    <property type="match status" value="1"/>
</dbReference>
<dbReference type="EMBL" id="BAABFR010000051">
    <property type="protein sequence ID" value="GAA4396812.1"/>
    <property type="molecule type" value="Genomic_DNA"/>
</dbReference>
<dbReference type="Gene3D" id="2.30.40.10">
    <property type="entry name" value="Urease, subunit C, domain 1"/>
    <property type="match status" value="1"/>
</dbReference>
<feature type="domain" description="Amidohydrolase-related" evidence="5">
    <location>
        <begin position="61"/>
        <end position="403"/>
    </location>
</feature>
<dbReference type="InterPro" id="IPR011059">
    <property type="entry name" value="Metal-dep_hydrolase_composite"/>
</dbReference>
<dbReference type="Proteomes" id="UP001500635">
    <property type="component" value="Unassembled WGS sequence"/>
</dbReference>
<dbReference type="SUPFAM" id="SSF51338">
    <property type="entry name" value="Composite domain of metallo-dependent hydrolases"/>
    <property type="match status" value="1"/>
</dbReference>
<keyword evidence="7" id="KW-1185">Reference proteome</keyword>
<evidence type="ECO:0000256" key="1">
    <source>
        <dbReference type="ARBA" id="ARBA00001947"/>
    </source>
</evidence>
<evidence type="ECO:0000256" key="3">
    <source>
        <dbReference type="ARBA" id="ARBA00022801"/>
    </source>
</evidence>
<name>A0ABP8JVW4_9ACTN</name>
<gene>
    <name evidence="6" type="ORF">GCM10023147_31540</name>
</gene>
<evidence type="ECO:0000313" key="7">
    <source>
        <dbReference type="Proteomes" id="UP001500635"/>
    </source>
</evidence>
<keyword evidence="2" id="KW-0479">Metal-binding</keyword>
<dbReference type="PANTHER" id="PTHR11271:SF6">
    <property type="entry name" value="GUANINE DEAMINASE"/>
    <property type="match status" value="1"/>
</dbReference>
<dbReference type="InterPro" id="IPR006680">
    <property type="entry name" value="Amidohydro-rel"/>
</dbReference>